<dbReference type="InterPro" id="IPR032702">
    <property type="entry name" value="CppA_N"/>
</dbReference>
<evidence type="ECO:0000313" key="4">
    <source>
        <dbReference type="Proteomes" id="UP000031847"/>
    </source>
</evidence>
<dbReference type="InterPro" id="IPR029068">
    <property type="entry name" value="Glyas_Bleomycin-R_OHBP_Dase"/>
</dbReference>
<sequence>MEAKMSEIINHITAFQPVYRVLNREENLDFYREVLGFKVLVEEGAMVWLGGHEAKKDRFQLEESPGFRPVEGLKKHGQTVIKANSSEIEQLIVRNLDKISKVYKGKNGFAFSALSPEAELFLVTSDLLTDLSSLTEIDKSEIELEEDKTFKGLSDFEIIAMDLNVANQSIIEFYESVFGLKAINNQIEFPFVTLTFSVEESEDLAAGTDEVLDLEFLVFMIDKDFDLKDFAHQFSDVDGTYLDGSAKTFSLEVPDHVELWFVK</sequence>
<reference evidence="3 4" key="1">
    <citation type="submission" date="2015-01" db="EMBL/GenBank/DDBJ databases">
        <title>Lactococcus lactis subsp.lactis JCM 5805 whole genome shotgun sequence.</title>
        <authorList>
            <person name="Fujii T."/>
            <person name="Tomita Y."/>
            <person name="Ikushima S."/>
            <person name="Fujiwara D."/>
        </authorList>
    </citation>
    <scope>NUCLEOTIDE SEQUENCE [LARGE SCALE GENOMIC DNA]</scope>
    <source>
        <strain evidence="3 4">JCM 5805</strain>
    </source>
</reference>
<dbReference type="EMBL" id="BBSI01000009">
    <property type="protein sequence ID" value="GAM79158.1"/>
    <property type="molecule type" value="Genomic_DNA"/>
</dbReference>
<dbReference type="Pfam" id="PF14507">
    <property type="entry name" value="CppA_C"/>
    <property type="match status" value="1"/>
</dbReference>
<dbReference type="InterPro" id="IPR032703">
    <property type="entry name" value="CppA_C"/>
</dbReference>
<feature type="domain" description="CppA C-terminal" evidence="2">
    <location>
        <begin position="153"/>
        <end position="261"/>
    </location>
</feature>
<accession>A0A0B8QW30</accession>
<proteinExistence type="predicted"/>
<dbReference type="SUPFAM" id="SSF54593">
    <property type="entry name" value="Glyoxalase/Bleomycin resistance protein/Dihydroxybiphenyl dioxygenase"/>
    <property type="match status" value="1"/>
</dbReference>
<gene>
    <name evidence="3" type="ORF">JCM5805K_0263</name>
</gene>
<protein>
    <submittedName>
        <fullName evidence="3">Cation/multidrug efflux pump</fullName>
    </submittedName>
</protein>
<dbReference type="Pfam" id="PF14506">
    <property type="entry name" value="CppA_N"/>
    <property type="match status" value="1"/>
</dbReference>
<evidence type="ECO:0000259" key="2">
    <source>
        <dbReference type="Pfam" id="PF14507"/>
    </source>
</evidence>
<organism evidence="3 4">
    <name type="scientific">Lactococcus lactis subsp. lactis</name>
    <name type="common">Streptococcus lactis</name>
    <dbReference type="NCBI Taxonomy" id="1360"/>
    <lineage>
        <taxon>Bacteria</taxon>
        <taxon>Bacillati</taxon>
        <taxon>Bacillota</taxon>
        <taxon>Bacilli</taxon>
        <taxon>Lactobacillales</taxon>
        <taxon>Streptococcaceae</taxon>
        <taxon>Lactococcus</taxon>
    </lineage>
</organism>
<dbReference type="AlphaFoldDB" id="A0A0B8QW30"/>
<comment type="caution">
    <text evidence="3">The sequence shown here is derived from an EMBL/GenBank/DDBJ whole genome shotgun (WGS) entry which is preliminary data.</text>
</comment>
<name>A0A0B8QW30_LACLL</name>
<feature type="domain" description="CppA N-terminal" evidence="1">
    <location>
        <begin position="16"/>
        <end position="137"/>
    </location>
</feature>
<dbReference type="Gene3D" id="3.10.180.10">
    <property type="entry name" value="2,3-Dihydroxybiphenyl 1,2-Dioxygenase, domain 1"/>
    <property type="match status" value="1"/>
</dbReference>
<dbReference type="Gene3D" id="3.10.180.40">
    <property type="entry name" value="C3-degrading proteinase like domains"/>
    <property type="match status" value="1"/>
</dbReference>
<evidence type="ECO:0000313" key="3">
    <source>
        <dbReference type="EMBL" id="GAM79158.1"/>
    </source>
</evidence>
<evidence type="ECO:0000259" key="1">
    <source>
        <dbReference type="Pfam" id="PF14506"/>
    </source>
</evidence>
<dbReference type="Proteomes" id="UP000031847">
    <property type="component" value="Unassembled WGS sequence"/>
</dbReference>